<dbReference type="SUPFAM" id="SSF55874">
    <property type="entry name" value="ATPase domain of HSP90 chaperone/DNA topoisomerase II/histidine kinase"/>
    <property type="match status" value="1"/>
</dbReference>
<dbReference type="InterPro" id="IPR003594">
    <property type="entry name" value="HATPase_dom"/>
</dbReference>
<evidence type="ECO:0000256" key="3">
    <source>
        <dbReference type="ARBA" id="ARBA00012438"/>
    </source>
</evidence>
<evidence type="ECO:0000259" key="16">
    <source>
        <dbReference type="PROSITE" id="PS50110"/>
    </source>
</evidence>
<evidence type="ECO:0000256" key="8">
    <source>
        <dbReference type="ARBA" id="ARBA00022777"/>
    </source>
</evidence>
<feature type="domain" description="HAMP" evidence="17">
    <location>
        <begin position="305"/>
        <end position="358"/>
    </location>
</feature>
<evidence type="ECO:0000259" key="17">
    <source>
        <dbReference type="PROSITE" id="PS50885"/>
    </source>
</evidence>
<dbReference type="Gene3D" id="3.40.50.2300">
    <property type="match status" value="1"/>
</dbReference>
<dbReference type="PANTHER" id="PTHR45339">
    <property type="entry name" value="HYBRID SIGNAL TRANSDUCTION HISTIDINE KINASE J"/>
    <property type="match status" value="1"/>
</dbReference>
<dbReference type="SUPFAM" id="SSF158472">
    <property type="entry name" value="HAMP domain-like"/>
    <property type="match status" value="1"/>
</dbReference>
<keyword evidence="9" id="KW-0067">ATP-binding</keyword>
<dbReference type="GO" id="GO:0000155">
    <property type="term" value="F:phosphorelay sensor kinase activity"/>
    <property type="evidence" value="ECO:0007669"/>
    <property type="project" value="InterPro"/>
</dbReference>
<feature type="domain" description="Histidine kinase" evidence="15">
    <location>
        <begin position="397"/>
        <end position="616"/>
    </location>
</feature>
<comment type="subcellular location">
    <subcellularLocation>
        <location evidence="2">Membrane</location>
    </subcellularLocation>
</comment>
<sequence length="887" mass="99233">MFKSLKAQLLLVLFSLVSLLVIEIVISKSTFTVFENQQQLAQSTIKKVQIVARLEKELIDLQRNVLIYKETGSKSVLDRTYSLVTSIDQNINQFADIGFSDQNQANVDNFIIALKEHLNEYKTNFQEVEKSYAKRSALFENGINNELDALSALLLTYDKKSYSLELQTDLLQIKLSAIKYINSPNFNLIKLFKSHISQLETDVKNSQLTSTQKAQFINSLSAIKKSFNQLTQITRGYTYLVNVVMSGAANEFLYITKELSNLVSEEVASNKNSVEQETAAFSNFINFFLILTILISLASAAFFIRNVVNPIQSITTVFRKLAFGEAVLSIPELDKKDEIGELAKAAKVFSEKNRQTIRLLEQSEVQNKQQIEMNKALLLEKQKAEQATNAKSMFLANMSHEIRTPMNGIIGFVDLLKLTPLNNTQETYIERISYSSDIMMSVINDILDFSKIEAGKISIEEIEFSPSNVIDSLIQSLSPKAAEKGLAIRSFIDLSMPSRLKGDPTRIGQIILNICNNAIKFTEKGSVDIYVEYLKDESKPLQIRVIDTGVGMPPEACLHIFESFTQADGSTSRRFGGTGLGLSIVKNLVELMNGEVHCESVQNKGSTFNVTLPLESTSNTSEVVFNGLALDYISNTESLLLPIKYWQQAGITLDLSHSYDSQTKAVGDISNVGTKPVIFEITSSTNLEEIKKQLKPLITELAPFGFIGNCDCVDLVNSMAKEFSAPKLIHPITPVSFKQFILSLTAKKTFKEQTAPIKSDSKDLYQGHVLLVEDNKVNQMVAGNMLTHHGFTFDLAENGLESLTLADKNHYDFVLMDMQMPIMDGYQAVKELRAKGYNNLFICGLSANAMKEDFDRAYEAGVDFYLTKPLTVDKFSDFLTEHYTNNS</sequence>
<dbReference type="SMART" id="SM00388">
    <property type="entry name" value="HisKA"/>
    <property type="match status" value="1"/>
</dbReference>
<dbReference type="PANTHER" id="PTHR45339:SF1">
    <property type="entry name" value="HYBRID SIGNAL TRANSDUCTION HISTIDINE KINASE J"/>
    <property type="match status" value="1"/>
</dbReference>
<dbReference type="EMBL" id="WOCD01000003">
    <property type="protein sequence ID" value="MUH72453.1"/>
    <property type="molecule type" value="Genomic_DNA"/>
</dbReference>
<keyword evidence="10 14" id="KW-1133">Transmembrane helix</keyword>
<feature type="domain" description="Response regulatory" evidence="16">
    <location>
        <begin position="768"/>
        <end position="883"/>
    </location>
</feature>
<evidence type="ECO:0000256" key="5">
    <source>
        <dbReference type="ARBA" id="ARBA00022679"/>
    </source>
</evidence>
<keyword evidence="8" id="KW-0418">Kinase</keyword>
<accession>A0A6N8F7T3</accession>
<dbReference type="CDD" id="cd00082">
    <property type="entry name" value="HisKA"/>
    <property type="match status" value="1"/>
</dbReference>
<dbReference type="InterPro" id="IPR036890">
    <property type="entry name" value="HATPase_C_sf"/>
</dbReference>
<dbReference type="FunFam" id="1.10.287.130:FF:000004">
    <property type="entry name" value="Ethylene receptor 1"/>
    <property type="match status" value="1"/>
</dbReference>
<dbReference type="CDD" id="cd16922">
    <property type="entry name" value="HATPase_EvgS-ArcB-TorS-like"/>
    <property type="match status" value="1"/>
</dbReference>
<evidence type="ECO:0000256" key="13">
    <source>
        <dbReference type="PROSITE-ProRule" id="PRU00169"/>
    </source>
</evidence>
<evidence type="ECO:0000256" key="1">
    <source>
        <dbReference type="ARBA" id="ARBA00000085"/>
    </source>
</evidence>
<evidence type="ECO:0000256" key="6">
    <source>
        <dbReference type="ARBA" id="ARBA00022692"/>
    </source>
</evidence>
<dbReference type="Gene3D" id="6.10.340.10">
    <property type="match status" value="1"/>
</dbReference>
<keyword evidence="7" id="KW-0547">Nucleotide-binding</keyword>
<evidence type="ECO:0000256" key="11">
    <source>
        <dbReference type="ARBA" id="ARBA00023012"/>
    </source>
</evidence>
<dbReference type="PROSITE" id="PS50110">
    <property type="entry name" value="RESPONSE_REGULATORY"/>
    <property type="match status" value="1"/>
</dbReference>
<dbReference type="InterPro" id="IPR003661">
    <property type="entry name" value="HisK_dim/P_dom"/>
</dbReference>
<dbReference type="Pfam" id="PF00512">
    <property type="entry name" value="HisKA"/>
    <property type="match status" value="1"/>
</dbReference>
<dbReference type="SMART" id="SM01358">
    <property type="entry name" value="HBM"/>
    <property type="match status" value="1"/>
</dbReference>
<dbReference type="GO" id="GO:0005524">
    <property type="term" value="F:ATP binding"/>
    <property type="evidence" value="ECO:0007669"/>
    <property type="project" value="UniProtKB-KW"/>
</dbReference>
<dbReference type="InterPro" id="IPR003660">
    <property type="entry name" value="HAMP_dom"/>
</dbReference>
<keyword evidence="5" id="KW-0808">Transferase</keyword>
<dbReference type="InterPro" id="IPR004358">
    <property type="entry name" value="Sig_transdc_His_kin-like_C"/>
</dbReference>
<dbReference type="InterPro" id="IPR032255">
    <property type="entry name" value="HBM"/>
</dbReference>
<gene>
    <name evidence="18" type="ORF">GNP35_08125</name>
</gene>
<dbReference type="SUPFAM" id="SSF52172">
    <property type="entry name" value="CheY-like"/>
    <property type="match status" value="1"/>
</dbReference>
<reference evidence="18 19" key="1">
    <citation type="submission" date="2019-11" db="EMBL/GenBank/DDBJ databases">
        <title>P. haliotis isolates from Z. marina roots.</title>
        <authorList>
            <person name="Cohen M."/>
            <person name="Jospin G."/>
            <person name="Eisen J.A."/>
            <person name="Coil D.A."/>
        </authorList>
    </citation>
    <scope>NUCLEOTIDE SEQUENCE [LARGE SCALE GENOMIC DNA]</scope>
    <source>
        <strain evidence="18 19">UCD-MCMsp1aY</strain>
    </source>
</reference>
<dbReference type="Pfam" id="PF00072">
    <property type="entry name" value="Response_reg"/>
    <property type="match status" value="1"/>
</dbReference>
<dbReference type="InterPro" id="IPR005467">
    <property type="entry name" value="His_kinase_dom"/>
</dbReference>
<evidence type="ECO:0000256" key="7">
    <source>
        <dbReference type="ARBA" id="ARBA00022741"/>
    </source>
</evidence>
<keyword evidence="12 14" id="KW-0472">Membrane</keyword>
<evidence type="ECO:0000313" key="19">
    <source>
        <dbReference type="Proteomes" id="UP000439994"/>
    </source>
</evidence>
<evidence type="ECO:0000256" key="14">
    <source>
        <dbReference type="SAM" id="Phobius"/>
    </source>
</evidence>
<dbReference type="EC" id="2.7.13.3" evidence="3"/>
<dbReference type="CDD" id="cd17546">
    <property type="entry name" value="REC_hyHK_CKI1_RcsC-like"/>
    <property type="match status" value="1"/>
</dbReference>
<dbReference type="CDD" id="cd06225">
    <property type="entry name" value="HAMP"/>
    <property type="match status" value="1"/>
</dbReference>
<dbReference type="SMART" id="SM00387">
    <property type="entry name" value="HATPase_c"/>
    <property type="match status" value="1"/>
</dbReference>
<evidence type="ECO:0000256" key="9">
    <source>
        <dbReference type="ARBA" id="ARBA00022840"/>
    </source>
</evidence>
<organism evidence="18 19">
    <name type="scientific">Psychrosphaera haliotis</name>
    <dbReference type="NCBI Taxonomy" id="555083"/>
    <lineage>
        <taxon>Bacteria</taxon>
        <taxon>Pseudomonadati</taxon>
        <taxon>Pseudomonadota</taxon>
        <taxon>Gammaproteobacteria</taxon>
        <taxon>Alteromonadales</taxon>
        <taxon>Pseudoalteromonadaceae</taxon>
        <taxon>Psychrosphaera</taxon>
    </lineage>
</organism>
<dbReference type="InterPro" id="IPR001789">
    <property type="entry name" value="Sig_transdc_resp-reg_receiver"/>
</dbReference>
<dbReference type="Pfam" id="PF02518">
    <property type="entry name" value="HATPase_c"/>
    <property type="match status" value="1"/>
</dbReference>
<protein>
    <recommendedName>
        <fullName evidence="3">histidine kinase</fullName>
        <ecNumber evidence="3">2.7.13.3</ecNumber>
    </recommendedName>
</protein>
<comment type="caution">
    <text evidence="18">The sequence shown here is derived from an EMBL/GenBank/DDBJ whole genome shotgun (WGS) entry which is preliminary data.</text>
</comment>
<dbReference type="SUPFAM" id="SSF47384">
    <property type="entry name" value="Homodimeric domain of signal transducing histidine kinase"/>
    <property type="match status" value="1"/>
</dbReference>
<dbReference type="Proteomes" id="UP000439994">
    <property type="component" value="Unassembled WGS sequence"/>
</dbReference>
<dbReference type="SMART" id="SM00448">
    <property type="entry name" value="REC"/>
    <property type="match status" value="1"/>
</dbReference>
<dbReference type="PROSITE" id="PS50885">
    <property type="entry name" value="HAMP"/>
    <property type="match status" value="1"/>
</dbReference>
<evidence type="ECO:0000256" key="2">
    <source>
        <dbReference type="ARBA" id="ARBA00004370"/>
    </source>
</evidence>
<evidence type="ECO:0000313" key="18">
    <source>
        <dbReference type="EMBL" id="MUH72453.1"/>
    </source>
</evidence>
<keyword evidence="19" id="KW-1185">Reference proteome</keyword>
<dbReference type="AlphaFoldDB" id="A0A6N8F7T3"/>
<dbReference type="PRINTS" id="PR00344">
    <property type="entry name" value="BCTRLSENSOR"/>
</dbReference>
<dbReference type="FunFam" id="3.30.565.10:FF:000010">
    <property type="entry name" value="Sensor histidine kinase RcsC"/>
    <property type="match status" value="1"/>
</dbReference>
<dbReference type="Gene3D" id="3.30.565.10">
    <property type="entry name" value="Histidine kinase-like ATPase, C-terminal domain"/>
    <property type="match status" value="1"/>
</dbReference>
<feature type="modified residue" description="4-aspartylphosphate" evidence="13">
    <location>
        <position position="817"/>
    </location>
</feature>
<dbReference type="Gene3D" id="1.10.287.130">
    <property type="match status" value="1"/>
</dbReference>
<feature type="transmembrane region" description="Helical" evidence="14">
    <location>
        <begin position="284"/>
        <end position="304"/>
    </location>
</feature>
<evidence type="ECO:0000256" key="4">
    <source>
        <dbReference type="ARBA" id="ARBA00022553"/>
    </source>
</evidence>
<evidence type="ECO:0000256" key="12">
    <source>
        <dbReference type="ARBA" id="ARBA00023136"/>
    </source>
</evidence>
<dbReference type="InterPro" id="IPR011006">
    <property type="entry name" value="CheY-like_superfamily"/>
</dbReference>
<evidence type="ECO:0000259" key="15">
    <source>
        <dbReference type="PROSITE" id="PS50109"/>
    </source>
</evidence>
<name>A0A6N8F7T3_9GAMM</name>
<comment type="catalytic activity">
    <reaction evidence="1">
        <text>ATP + protein L-histidine = ADP + protein N-phospho-L-histidine.</text>
        <dbReference type="EC" id="2.7.13.3"/>
    </reaction>
</comment>
<proteinExistence type="predicted"/>
<evidence type="ECO:0000256" key="10">
    <source>
        <dbReference type="ARBA" id="ARBA00022989"/>
    </source>
</evidence>
<keyword evidence="11" id="KW-0902">Two-component regulatory system</keyword>
<dbReference type="PROSITE" id="PS50109">
    <property type="entry name" value="HIS_KIN"/>
    <property type="match status" value="1"/>
</dbReference>
<dbReference type="OrthoDB" id="9797243at2"/>
<dbReference type="InterPro" id="IPR036097">
    <property type="entry name" value="HisK_dim/P_sf"/>
</dbReference>
<keyword evidence="4 13" id="KW-0597">Phosphoprotein</keyword>
<dbReference type="GO" id="GO:0016020">
    <property type="term" value="C:membrane"/>
    <property type="evidence" value="ECO:0007669"/>
    <property type="project" value="UniProtKB-SubCell"/>
</dbReference>
<keyword evidence="6 14" id="KW-0812">Transmembrane</keyword>
<dbReference type="RefSeq" id="WP_155695631.1">
    <property type="nucleotide sequence ID" value="NZ_WOCD01000003.1"/>
</dbReference>